<dbReference type="EMBL" id="WJBC01000006">
    <property type="protein sequence ID" value="MBC3804041.1"/>
    <property type="molecule type" value="Genomic_DNA"/>
</dbReference>
<dbReference type="Gene3D" id="1.10.3210.10">
    <property type="entry name" value="Hypothetical protein af1432"/>
    <property type="match status" value="1"/>
</dbReference>
<name>A0ABR6WU14_9FIRM</name>
<accession>A0ABR6WU14</accession>
<protein>
    <submittedName>
        <fullName evidence="1">HD domain-containing protein</fullName>
    </submittedName>
</protein>
<organism evidence="1 2">
    <name type="scientific">Acetobacterium fimetarium</name>
    <dbReference type="NCBI Taxonomy" id="52691"/>
    <lineage>
        <taxon>Bacteria</taxon>
        <taxon>Bacillati</taxon>
        <taxon>Bacillota</taxon>
        <taxon>Clostridia</taxon>
        <taxon>Eubacteriales</taxon>
        <taxon>Eubacteriaceae</taxon>
        <taxon>Acetobacterium</taxon>
    </lineage>
</organism>
<comment type="caution">
    <text evidence="1">The sequence shown here is derived from an EMBL/GenBank/DDBJ whole genome shotgun (WGS) entry which is preliminary data.</text>
</comment>
<reference evidence="1 2" key="1">
    <citation type="journal article" date="2020" name="mSystems">
        <title>Defining Genomic and Predicted Metabolic Features of the Acetobacterium Genus.</title>
        <authorList>
            <person name="Ross D.E."/>
            <person name="Marshall C.W."/>
            <person name="Gulliver D."/>
            <person name="May H.D."/>
            <person name="Norman R.S."/>
        </authorList>
    </citation>
    <scope>NUCLEOTIDE SEQUENCE [LARGE SCALE GENOMIC DNA]</scope>
    <source>
        <strain evidence="1 2">DSM 8238</strain>
    </source>
</reference>
<gene>
    <name evidence="1" type="ORF">GH808_06270</name>
</gene>
<dbReference type="Proteomes" id="UP000603234">
    <property type="component" value="Unassembled WGS sequence"/>
</dbReference>
<sequence>MSLAELALEIAEKAHAGQIDKAGRPYIEHPKQVALAFEDEKKVAVALLHDVIEDTDFDAATLHDMGIPYDVVEAVELLSKPKWEPYMDYIEPIKTNPLARAVKVEDLKHNMDMSRIENPTDKDNKRTEKYKKAFEILSK</sequence>
<proteinExistence type="predicted"/>
<evidence type="ECO:0000313" key="2">
    <source>
        <dbReference type="Proteomes" id="UP000603234"/>
    </source>
</evidence>
<keyword evidence="2" id="KW-1185">Reference proteome</keyword>
<dbReference type="RefSeq" id="WP_186841926.1">
    <property type="nucleotide sequence ID" value="NZ_WJBC01000006.1"/>
</dbReference>
<dbReference type="SUPFAM" id="SSF109604">
    <property type="entry name" value="HD-domain/PDEase-like"/>
    <property type="match status" value="1"/>
</dbReference>
<evidence type="ECO:0000313" key="1">
    <source>
        <dbReference type="EMBL" id="MBC3804041.1"/>
    </source>
</evidence>